<keyword evidence="1" id="KW-1133">Transmembrane helix</keyword>
<keyword evidence="1" id="KW-0812">Transmembrane</keyword>
<proteinExistence type="predicted"/>
<dbReference type="Pfam" id="PF23983">
    <property type="entry name" value="P11_C"/>
    <property type="match status" value="1"/>
</dbReference>
<evidence type="ECO:0000256" key="1">
    <source>
        <dbReference type="SAM" id="Phobius"/>
    </source>
</evidence>
<protein>
    <recommendedName>
        <fullName evidence="2">Minor capsid protein P11 C-terminal conserved region domain-containing protein</fullName>
    </recommendedName>
</protein>
<dbReference type="AlphaFoldDB" id="A0A6C0J701"/>
<evidence type="ECO:0000313" key="3">
    <source>
        <dbReference type="EMBL" id="QHT99757.1"/>
    </source>
</evidence>
<keyword evidence="1" id="KW-0472">Membrane</keyword>
<reference evidence="3" key="1">
    <citation type="journal article" date="2020" name="Nature">
        <title>Giant virus diversity and host interactions through global metagenomics.</title>
        <authorList>
            <person name="Schulz F."/>
            <person name="Roux S."/>
            <person name="Paez-Espino D."/>
            <person name="Jungbluth S."/>
            <person name="Walsh D.A."/>
            <person name="Denef V.J."/>
            <person name="McMahon K.D."/>
            <person name="Konstantinidis K.T."/>
            <person name="Eloe-Fadrosh E.A."/>
            <person name="Kyrpides N.C."/>
            <person name="Woyke T."/>
        </authorList>
    </citation>
    <scope>NUCLEOTIDE SEQUENCE</scope>
    <source>
        <strain evidence="3">GVMAG-M-3300025727-45</strain>
    </source>
</reference>
<sequence length="186" mass="20410">MDQNTISLIWTIVGIIAVFYLLNMFAPAKEGYQNQEQSGVIKQIDDIKKQQQQASSMQKAPQVAQAAQVMQAAQAAQVMQAVQAPQADAMNISMGQDELTAKDLLPNDNGFASWGDAAPENNTLEGRNFLESGHHFGINTVGQSLKNANVQLRSDPTIPQVDVGPWMQSTIDQDTNRRQFEVSGDY</sequence>
<evidence type="ECO:0000259" key="2">
    <source>
        <dbReference type="Pfam" id="PF23983"/>
    </source>
</evidence>
<dbReference type="EMBL" id="MN740314">
    <property type="protein sequence ID" value="QHT99757.1"/>
    <property type="molecule type" value="Genomic_DNA"/>
</dbReference>
<feature type="transmembrane region" description="Helical" evidence="1">
    <location>
        <begin position="6"/>
        <end position="26"/>
    </location>
</feature>
<organism evidence="3">
    <name type="scientific">viral metagenome</name>
    <dbReference type="NCBI Taxonomy" id="1070528"/>
    <lineage>
        <taxon>unclassified sequences</taxon>
        <taxon>metagenomes</taxon>
        <taxon>organismal metagenomes</taxon>
    </lineage>
</organism>
<accession>A0A6C0J701</accession>
<name>A0A6C0J701_9ZZZZ</name>
<feature type="domain" description="Minor capsid protein P11 C-terminal conserved region" evidence="2">
    <location>
        <begin position="99"/>
        <end position="181"/>
    </location>
</feature>
<dbReference type="InterPro" id="IPR055730">
    <property type="entry name" value="P11_C"/>
</dbReference>